<organism evidence="1 2">
    <name type="scientific">Dryococelus australis</name>
    <dbReference type="NCBI Taxonomy" id="614101"/>
    <lineage>
        <taxon>Eukaryota</taxon>
        <taxon>Metazoa</taxon>
        <taxon>Ecdysozoa</taxon>
        <taxon>Arthropoda</taxon>
        <taxon>Hexapoda</taxon>
        <taxon>Insecta</taxon>
        <taxon>Pterygota</taxon>
        <taxon>Neoptera</taxon>
        <taxon>Polyneoptera</taxon>
        <taxon>Phasmatodea</taxon>
        <taxon>Verophasmatodea</taxon>
        <taxon>Anareolatae</taxon>
        <taxon>Phasmatidae</taxon>
        <taxon>Eurycanthinae</taxon>
        <taxon>Dryococelus</taxon>
    </lineage>
</organism>
<evidence type="ECO:0000313" key="2">
    <source>
        <dbReference type="Proteomes" id="UP001159363"/>
    </source>
</evidence>
<sequence>MTYEKVKSTCMNIMWQKLWPNCMKNILGFEVVAATNKDILNSTHEVGSPVKEMDDTEKLLTLMSKSLISKNYKRYLKVQVWSMTEEISQCSPL</sequence>
<evidence type="ECO:0000313" key="1">
    <source>
        <dbReference type="EMBL" id="KAJ8886758.1"/>
    </source>
</evidence>
<accession>A0ABQ9HQV6</accession>
<dbReference type="EMBL" id="JARBHB010000004">
    <property type="protein sequence ID" value="KAJ8886758.1"/>
    <property type="molecule type" value="Genomic_DNA"/>
</dbReference>
<keyword evidence="2" id="KW-1185">Reference proteome</keyword>
<gene>
    <name evidence="1" type="ORF">PR048_012970</name>
</gene>
<name>A0ABQ9HQV6_9NEOP</name>
<dbReference type="Proteomes" id="UP001159363">
    <property type="component" value="Chromosome X"/>
</dbReference>
<proteinExistence type="predicted"/>
<comment type="caution">
    <text evidence="1">The sequence shown here is derived from an EMBL/GenBank/DDBJ whole genome shotgun (WGS) entry which is preliminary data.</text>
</comment>
<reference evidence="1 2" key="1">
    <citation type="submission" date="2023-02" db="EMBL/GenBank/DDBJ databases">
        <title>LHISI_Scaffold_Assembly.</title>
        <authorList>
            <person name="Stuart O.P."/>
            <person name="Cleave R."/>
            <person name="Magrath M.J.L."/>
            <person name="Mikheyev A.S."/>
        </authorList>
    </citation>
    <scope>NUCLEOTIDE SEQUENCE [LARGE SCALE GENOMIC DNA]</scope>
    <source>
        <strain evidence="1">Daus_M_001</strain>
        <tissue evidence="1">Leg muscle</tissue>
    </source>
</reference>
<protein>
    <submittedName>
        <fullName evidence="1">Uncharacterized protein</fullName>
    </submittedName>
</protein>